<dbReference type="InterPro" id="IPR051265">
    <property type="entry name" value="HIBADH-related_NP60_sf"/>
</dbReference>
<dbReference type="PANTHER" id="PTHR43580">
    <property type="entry name" value="OXIDOREDUCTASE GLYR1-RELATED"/>
    <property type="match status" value="1"/>
</dbReference>
<keyword evidence="2" id="KW-0520">NAD</keyword>
<dbReference type="Gene3D" id="1.10.1040.10">
    <property type="entry name" value="N-(1-d-carboxylethyl)-l-norvaline Dehydrogenase, domain 2"/>
    <property type="match status" value="1"/>
</dbReference>
<keyword evidence="1" id="KW-0560">Oxidoreductase</keyword>
<accession>A0A252A736</accession>
<dbReference type="GO" id="GO:0050661">
    <property type="term" value="F:NADP binding"/>
    <property type="evidence" value="ECO:0007669"/>
    <property type="project" value="InterPro"/>
</dbReference>
<evidence type="ECO:0008006" key="8">
    <source>
        <dbReference type="Google" id="ProtNLM"/>
    </source>
</evidence>
<feature type="domain" description="3-hydroxyisobutyrate dehydrogenase-like NAD-binding" evidence="5">
    <location>
        <begin position="178"/>
        <end position="293"/>
    </location>
</feature>
<dbReference type="Proteomes" id="UP000194565">
    <property type="component" value="Unassembled WGS sequence"/>
</dbReference>
<dbReference type="SUPFAM" id="SSF51735">
    <property type="entry name" value="NAD(P)-binding Rossmann-fold domains"/>
    <property type="match status" value="1"/>
</dbReference>
<dbReference type="Pfam" id="PF03446">
    <property type="entry name" value="NAD_binding_2"/>
    <property type="match status" value="1"/>
</dbReference>
<protein>
    <recommendedName>
        <fullName evidence="8">2-hydroxy-3-oxopropionate reductase</fullName>
    </recommendedName>
</protein>
<gene>
    <name evidence="6" type="ORF">HC62_11230</name>
</gene>
<dbReference type="InterPro" id="IPR013328">
    <property type="entry name" value="6PGD_dom2"/>
</dbReference>
<dbReference type="InterPro" id="IPR036291">
    <property type="entry name" value="NAD(P)-bd_dom_sf"/>
</dbReference>
<evidence type="ECO:0000259" key="4">
    <source>
        <dbReference type="Pfam" id="PF03446"/>
    </source>
</evidence>
<name>A0A252A736_9PROT</name>
<dbReference type="GO" id="GO:0016491">
    <property type="term" value="F:oxidoreductase activity"/>
    <property type="evidence" value="ECO:0007669"/>
    <property type="project" value="UniProtKB-KW"/>
</dbReference>
<sequence length="313" mass="33152">MMDNKVSPKFASPLIGVVGLGRMGSNFAQNMLESGFQVVVYDRNPPRVAALVTVGAQGASVLSDLASCEIILTALPDDQAMIAVCDGPHGLLASMGAGAVHVSTGTISPEAAEALERKHEACGQAFVSAPVLGNPDLARQRLIFVLAAGKMSAMKKVMPILEALSQKICVIAEQPEKANILKLAANVLTALTMQGMGEVLVLLRKSGFNERDVFEVLTGTLFDSRVHKGYGGKIMQKHYLPAGMTLPLAVKDLRLALLQAEKVQAVMPTAAIVHDRLVGMCAQGWENLDWSALGLLTARDSGLADDVPGRDEE</sequence>
<dbReference type="InterPro" id="IPR015815">
    <property type="entry name" value="HIBADH-related"/>
</dbReference>
<proteinExistence type="predicted"/>
<dbReference type="InterPro" id="IPR008927">
    <property type="entry name" value="6-PGluconate_DH-like_C_sf"/>
</dbReference>
<dbReference type="AlphaFoldDB" id="A0A252A736"/>
<dbReference type="InterPro" id="IPR006115">
    <property type="entry name" value="6PGDH_NADP-bd"/>
</dbReference>
<feature type="domain" description="6-phosphogluconate dehydrogenase NADP-binding" evidence="4">
    <location>
        <begin position="15"/>
        <end position="170"/>
    </location>
</feature>
<evidence type="ECO:0000313" key="6">
    <source>
        <dbReference type="EMBL" id="OUI85413.1"/>
    </source>
</evidence>
<evidence type="ECO:0000259" key="5">
    <source>
        <dbReference type="Pfam" id="PF14833"/>
    </source>
</evidence>
<dbReference type="RefSeq" id="WP_086641446.1">
    <property type="nucleotide sequence ID" value="NZ_JOMM01000034.1"/>
</dbReference>
<evidence type="ECO:0000256" key="3">
    <source>
        <dbReference type="PIRSR" id="PIRSR000103-1"/>
    </source>
</evidence>
<dbReference type="Gene3D" id="3.40.50.720">
    <property type="entry name" value="NAD(P)-binding Rossmann-like Domain"/>
    <property type="match status" value="1"/>
</dbReference>
<evidence type="ECO:0000313" key="7">
    <source>
        <dbReference type="Proteomes" id="UP000194565"/>
    </source>
</evidence>
<dbReference type="PANTHER" id="PTHR43580:SF2">
    <property type="entry name" value="CYTOKINE-LIKE NUCLEAR FACTOR N-PAC"/>
    <property type="match status" value="1"/>
</dbReference>
<evidence type="ECO:0000256" key="2">
    <source>
        <dbReference type="ARBA" id="ARBA00023027"/>
    </source>
</evidence>
<dbReference type="PIRSF" id="PIRSF000103">
    <property type="entry name" value="HIBADH"/>
    <property type="match status" value="1"/>
</dbReference>
<comment type="caution">
    <text evidence="6">The sequence shown here is derived from an EMBL/GenBank/DDBJ whole genome shotgun (WGS) entry which is preliminary data.</text>
</comment>
<reference evidence="6 7" key="1">
    <citation type="submission" date="2014-06" db="EMBL/GenBank/DDBJ databases">
        <authorList>
            <person name="Ju J."/>
            <person name="Zhang J."/>
        </authorList>
    </citation>
    <scope>NUCLEOTIDE SEQUENCE [LARGE SCALE GENOMIC DNA]</scope>
    <source>
        <strain evidence="6">DmW_042</strain>
    </source>
</reference>
<evidence type="ECO:0000256" key="1">
    <source>
        <dbReference type="ARBA" id="ARBA00023002"/>
    </source>
</evidence>
<dbReference type="SUPFAM" id="SSF48179">
    <property type="entry name" value="6-phosphogluconate dehydrogenase C-terminal domain-like"/>
    <property type="match status" value="1"/>
</dbReference>
<feature type="active site" evidence="3">
    <location>
        <position position="182"/>
    </location>
</feature>
<dbReference type="InterPro" id="IPR029154">
    <property type="entry name" value="HIBADH-like_NADP-bd"/>
</dbReference>
<organism evidence="6 7">
    <name type="scientific">Acetobacter tropicalis</name>
    <dbReference type="NCBI Taxonomy" id="104102"/>
    <lineage>
        <taxon>Bacteria</taxon>
        <taxon>Pseudomonadati</taxon>
        <taxon>Pseudomonadota</taxon>
        <taxon>Alphaproteobacteria</taxon>
        <taxon>Acetobacterales</taxon>
        <taxon>Acetobacteraceae</taxon>
        <taxon>Acetobacter</taxon>
    </lineage>
</organism>
<dbReference type="Pfam" id="PF14833">
    <property type="entry name" value="NAD_binding_11"/>
    <property type="match status" value="1"/>
</dbReference>
<dbReference type="GO" id="GO:0051287">
    <property type="term" value="F:NAD binding"/>
    <property type="evidence" value="ECO:0007669"/>
    <property type="project" value="InterPro"/>
</dbReference>
<dbReference type="EMBL" id="JOMM01000034">
    <property type="protein sequence ID" value="OUI85413.1"/>
    <property type="molecule type" value="Genomic_DNA"/>
</dbReference>